<feature type="binding site" evidence="9">
    <location>
        <position position="99"/>
    </location>
    <ligand>
        <name>ATP</name>
        <dbReference type="ChEBI" id="CHEBI:30616"/>
    </ligand>
</feature>
<protein>
    <recommendedName>
        <fullName evidence="8">Chaperone protein HtpG</fullName>
    </recommendedName>
    <alternativeName>
        <fullName evidence="8">Heat shock protein HtpG</fullName>
    </alternativeName>
    <alternativeName>
        <fullName evidence="8">High temperature protein G</fullName>
    </alternativeName>
</protein>
<comment type="function">
    <text evidence="8">Molecular chaperone. Has ATPase activity.</text>
</comment>
<dbReference type="Proteomes" id="UP000218113">
    <property type="component" value="Unassembled WGS sequence"/>
</dbReference>
<name>A0A2A4SK28_9DELT</name>
<keyword evidence="3 8" id="KW-0963">Cytoplasm</keyword>
<dbReference type="HAMAP" id="MF_00505">
    <property type="entry name" value="HSP90"/>
    <property type="match status" value="1"/>
</dbReference>
<dbReference type="GO" id="GO:0005524">
    <property type="term" value="F:ATP binding"/>
    <property type="evidence" value="ECO:0007669"/>
    <property type="project" value="UniProtKB-UniRule"/>
</dbReference>
<comment type="similarity">
    <text evidence="2 8">Belongs to the heat shock protein 90 family.</text>
</comment>
<feature type="region of interest" description="C" evidence="8">
    <location>
        <begin position="540"/>
        <end position="625"/>
    </location>
</feature>
<evidence type="ECO:0000256" key="7">
    <source>
        <dbReference type="ARBA" id="ARBA00023186"/>
    </source>
</evidence>
<dbReference type="GO" id="GO:0016887">
    <property type="term" value="F:ATP hydrolysis activity"/>
    <property type="evidence" value="ECO:0007669"/>
    <property type="project" value="InterPro"/>
</dbReference>
<proteinExistence type="inferred from homology"/>
<accession>A0A2A4SK28</accession>
<dbReference type="NCBIfam" id="NF003555">
    <property type="entry name" value="PRK05218.1"/>
    <property type="match status" value="1"/>
</dbReference>
<dbReference type="AlphaFoldDB" id="A0A2A4SK28"/>
<dbReference type="PROSITE" id="PS00298">
    <property type="entry name" value="HSP90"/>
    <property type="match status" value="1"/>
</dbReference>
<evidence type="ECO:0000256" key="9">
    <source>
        <dbReference type="PIRSR" id="PIRSR002583-1"/>
    </source>
</evidence>
<evidence type="ECO:0000256" key="8">
    <source>
        <dbReference type="HAMAP-Rule" id="MF_00505"/>
    </source>
</evidence>
<comment type="subcellular location">
    <subcellularLocation>
        <location evidence="1 8">Cytoplasm</location>
    </subcellularLocation>
</comment>
<feature type="binding site" evidence="9">
    <location>
        <position position="44"/>
    </location>
    <ligand>
        <name>ATP</name>
        <dbReference type="ChEBI" id="CHEBI:30616"/>
    </ligand>
</feature>
<keyword evidence="6 8" id="KW-0346">Stress response</keyword>
<dbReference type="InterPro" id="IPR020575">
    <property type="entry name" value="Hsp90_N"/>
</dbReference>
<organism evidence="11 12">
    <name type="scientific">SAR324 cluster bacterium</name>
    <dbReference type="NCBI Taxonomy" id="2024889"/>
    <lineage>
        <taxon>Bacteria</taxon>
        <taxon>Deltaproteobacteria</taxon>
        <taxon>SAR324 cluster</taxon>
    </lineage>
</organism>
<dbReference type="SMART" id="SM00387">
    <property type="entry name" value="HATPase_c"/>
    <property type="match status" value="1"/>
</dbReference>
<evidence type="ECO:0000313" key="11">
    <source>
        <dbReference type="EMBL" id="PCI21572.1"/>
    </source>
</evidence>
<evidence type="ECO:0000256" key="1">
    <source>
        <dbReference type="ARBA" id="ARBA00004496"/>
    </source>
</evidence>
<dbReference type="SUPFAM" id="SSF54211">
    <property type="entry name" value="Ribosomal protein S5 domain 2-like"/>
    <property type="match status" value="1"/>
</dbReference>
<keyword evidence="7 8" id="KW-0143">Chaperone</keyword>
<feature type="domain" description="Histidine kinase/HSP90-like ATPase" evidence="10">
    <location>
        <begin position="33"/>
        <end position="188"/>
    </location>
</feature>
<feature type="binding site" evidence="9">
    <location>
        <position position="91"/>
    </location>
    <ligand>
        <name>ATP</name>
        <dbReference type="ChEBI" id="CHEBI:30616"/>
    </ligand>
</feature>
<feature type="binding site" evidence="9">
    <location>
        <position position="178"/>
    </location>
    <ligand>
        <name>ATP</name>
        <dbReference type="ChEBI" id="CHEBI:30616"/>
    </ligand>
</feature>
<dbReference type="CDD" id="cd16927">
    <property type="entry name" value="HATPase_Hsp90-like"/>
    <property type="match status" value="1"/>
</dbReference>
<evidence type="ECO:0000313" key="12">
    <source>
        <dbReference type="Proteomes" id="UP000218113"/>
    </source>
</evidence>
<dbReference type="GO" id="GO:0140662">
    <property type="term" value="F:ATP-dependent protein folding chaperone"/>
    <property type="evidence" value="ECO:0007669"/>
    <property type="project" value="InterPro"/>
</dbReference>
<dbReference type="InterPro" id="IPR001404">
    <property type="entry name" value="Hsp90_fam"/>
</dbReference>
<feature type="binding site" evidence="9">
    <location>
        <position position="86"/>
    </location>
    <ligand>
        <name>ATP</name>
        <dbReference type="ChEBI" id="CHEBI:30616"/>
    </ligand>
</feature>
<comment type="caution">
    <text evidence="11">The sequence shown here is derived from an EMBL/GenBank/DDBJ whole genome shotgun (WGS) entry which is preliminary data.</text>
</comment>
<keyword evidence="5 8" id="KW-0067">ATP-binding</keyword>
<dbReference type="Pfam" id="PF13589">
    <property type="entry name" value="HATPase_c_3"/>
    <property type="match status" value="1"/>
</dbReference>
<dbReference type="InterPro" id="IPR003594">
    <property type="entry name" value="HATPase_dom"/>
</dbReference>
<evidence type="ECO:0000256" key="2">
    <source>
        <dbReference type="ARBA" id="ARBA00008239"/>
    </source>
</evidence>
<feature type="binding site" evidence="9">
    <location>
        <begin position="106"/>
        <end position="107"/>
    </location>
    <ligand>
        <name>ATP</name>
        <dbReference type="ChEBI" id="CHEBI:30616"/>
    </ligand>
</feature>
<evidence type="ECO:0000259" key="10">
    <source>
        <dbReference type="SMART" id="SM00387"/>
    </source>
</evidence>
<feature type="binding site" evidence="9">
    <location>
        <position position="328"/>
    </location>
    <ligand>
        <name>ATP</name>
        <dbReference type="ChEBI" id="CHEBI:30616"/>
    </ligand>
</feature>
<dbReference type="InterPro" id="IPR020568">
    <property type="entry name" value="Ribosomal_Su5_D2-typ_SF"/>
</dbReference>
<dbReference type="Gene3D" id="3.40.50.11260">
    <property type="match status" value="1"/>
</dbReference>
<sequence length="625" mass="71947">MSEEQAKGKVEEFKFQADMSQLLHLITHSLYTHREIFLRELVSNASDALNKLHFASLTDDKILGDDAELKIDISLDEEKKTFSITDNGVGMTHDELVSNIGTIASSGTSKFMKQLTGDKDKDMELIGRFGVGFYAVFMVADEVTVESTSQETGEAHRWISEGTGSYTIEKIEREQRGTTISFTFKESAEEFAQKWKIENTIKKYSDFVSFPISINDEKANKEIALWARNKSDVSDEDYKEFFKYISHGQADPMDWLHLSVEAPVQFKSVLFVPKEADRDMFTQNLDSKIHLYVKRVFIQDDCKDLIPQWLRFVHGVVDSEDLDLNISREVTQSSPVMEKISKYLVRKLLSEFKGWATKDEEKYGEFWKNFGNFIKEGIHVDFSNREKLVELYRAESSLEADKLVSLADYTERMKEGQDEIYYVYGKNRAAIEQNPNLEYFKKNDIEVLYLYEEIDTFIMPSLGPYKEKQVVGIDKADLKLNDEDDDPNVMEEGEKKTLLEAFKTLLGDRVEDVIESQRLVDSACTLVSPKESMDANMERMMKMMDQNFKGGKRVMEVNLKNSLIKHLAKIQHRFPEDPLLTECIEQLYEGACLQEGSLEDPTKMVPRATSIMEKATDLYLKSLEN</sequence>
<keyword evidence="4 8" id="KW-0547">Nucleotide-binding</keyword>
<comment type="subunit">
    <text evidence="8">Homodimer.</text>
</comment>
<dbReference type="FunFam" id="3.30.565.10:FF:000009">
    <property type="entry name" value="Molecular chaperone HtpG"/>
    <property type="match status" value="1"/>
</dbReference>
<reference evidence="12" key="1">
    <citation type="submission" date="2017-08" db="EMBL/GenBank/DDBJ databases">
        <title>A dynamic microbial community with high functional redundancy inhabits the cold, oxic subseafloor aquifer.</title>
        <authorList>
            <person name="Tully B.J."/>
            <person name="Wheat C.G."/>
            <person name="Glazer B.T."/>
            <person name="Huber J.A."/>
        </authorList>
    </citation>
    <scope>NUCLEOTIDE SEQUENCE [LARGE SCALE GENOMIC DNA]</scope>
</reference>
<dbReference type="GO" id="GO:0005737">
    <property type="term" value="C:cytoplasm"/>
    <property type="evidence" value="ECO:0007669"/>
    <property type="project" value="UniProtKB-SubCell"/>
</dbReference>
<dbReference type="Gene3D" id="3.30.230.80">
    <property type="match status" value="1"/>
</dbReference>
<dbReference type="PIRSF" id="PIRSF002583">
    <property type="entry name" value="Hsp90"/>
    <property type="match status" value="1"/>
</dbReference>
<dbReference type="Gene3D" id="3.30.565.10">
    <property type="entry name" value="Histidine kinase-like ATPase, C-terminal domain"/>
    <property type="match status" value="1"/>
</dbReference>
<dbReference type="PANTHER" id="PTHR11528">
    <property type="entry name" value="HEAT SHOCK PROTEIN 90 FAMILY MEMBER"/>
    <property type="match status" value="1"/>
</dbReference>
<dbReference type="GO" id="GO:0051082">
    <property type="term" value="F:unfolded protein binding"/>
    <property type="evidence" value="ECO:0007669"/>
    <property type="project" value="UniProtKB-UniRule"/>
</dbReference>
<dbReference type="EMBL" id="NVSR01000181">
    <property type="protein sequence ID" value="PCI21572.1"/>
    <property type="molecule type" value="Genomic_DNA"/>
</dbReference>
<evidence type="ECO:0000256" key="6">
    <source>
        <dbReference type="ARBA" id="ARBA00023016"/>
    </source>
</evidence>
<evidence type="ECO:0000256" key="3">
    <source>
        <dbReference type="ARBA" id="ARBA00022490"/>
    </source>
</evidence>
<dbReference type="Pfam" id="PF00183">
    <property type="entry name" value="HSP90"/>
    <property type="match status" value="1"/>
</dbReference>
<comment type="caution">
    <text evidence="8">Lacks conserved residue(s) required for the propagation of feature annotation.</text>
</comment>
<dbReference type="SUPFAM" id="SSF55874">
    <property type="entry name" value="ATPase domain of HSP90 chaperone/DNA topoisomerase II/histidine kinase"/>
    <property type="match status" value="1"/>
</dbReference>
<feature type="binding site" evidence="9">
    <location>
        <position position="40"/>
    </location>
    <ligand>
        <name>ATP</name>
        <dbReference type="ChEBI" id="CHEBI:30616"/>
    </ligand>
</feature>
<dbReference type="InterPro" id="IPR037196">
    <property type="entry name" value="HSP90_C"/>
</dbReference>
<dbReference type="SUPFAM" id="SSF110942">
    <property type="entry name" value="HSP90 C-terminal domain"/>
    <property type="match status" value="1"/>
</dbReference>
<evidence type="ECO:0000256" key="4">
    <source>
        <dbReference type="ARBA" id="ARBA00022741"/>
    </source>
</evidence>
<evidence type="ECO:0000256" key="5">
    <source>
        <dbReference type="ARBA" id="ARBA00022840"/>
    </source>
</evidence>
<dbReference type="Gene3D" id="1.20.120.790">
    <property type="entry name" value="Heat shock protein 90, C-terminal domain"/>
    <property type="match status" value="1"/>
</dbReference>
<feature type="region of interest" description="A; substrate-binding" evidence="8">
    <location>
        <begin position="1"/>
        <end position="328"/>
    </location>
</feature>
<gene>
    <name evidence="8" type="primary">htpG</name>
    <name evidence="11" type="ORF">COB67_13995</name>
</gene>
<dbReference type="InterPro" id="IPR019805">
    <property type="entry name" value="Heat_shock_protein_90_CS"/>
</dbReference>
<dbReference type="PRINTS" id="PR00775">
    <property type="entry name" value="HEATSHOCK90"/>
</dbReference>
<dbReference type="InterPro" id="IPR036890">
    <property type="entry name" value="HATPase_C_sf"/>
</dbReference>